<dbReference type="GO" id="GO:0000428">
    <property type="term" value="C:DNA-directed RNA polymerase complex"/>
    <property type="evidence" value="ECO:0007669"/>
    <property type="project" value="UniProtKB-KW"/>
</dbReference>
<evidence type="ECO:0000256" key="1">
    <source>
        <dbReference type="ARBA" id="ARBA00010641"/>
    </source>
</evidence>
<dbReference type="PANTHER" id="PTHR43133">
    <property type="entry name" value="RNA POLYMERASE ECF-TYPE SIGMA FACTO"/>
    <property type="match status" value="1"/>
</dbReference>
<dbReference type="InterPro" id="IPR039425">
    <property type="entry name" value="RNA_pol_sigma-70-like"/>
</dbReference>
<protein>
    <submittedName>
        <fullName evidence="8">DNA-directed RNA polymerase sigma-70 factor</fullName>
    </submittedName>
</protein>
<evidence type="ECO:0000256" key="3">
    <source>
        <dbReference type="ARBA" id="ARBA00023082"/>
    </source>
</evidence>
<keyword evidence="5" id="KW-0804">Transcription</keyword>
<dbReference type="InterPro" id="IPR013325">
    <property type="entry name" value="RNA_pol_sigma_r2"/>
</dbReference>
<evidence type="ECO:0000256" key="2">
    <source>
        <dbReference type="ARBA" id="ARBA00023015"/>
    </source>
</evidence>
<keyword evidence="9" id="KW-1185">Reference proteome</keyword>
<evidence type="ECO:0000256" key="4">
    <source>
        <dbReference type="ARBA" id="ARBA00023125"/>
    </source>
</evidence>
<name>A0A8J3G4N2_9BACT</name>
<evidence type="ECO:0000313" key="8">
    <source>
        <dbReference type="EMBL" id="GHB32281.1"/>
    </source>
</evidence>
<dbReference type="GO" id="GO:0016987">
    <property type="term" value="F:sigma factor activity"/>
    <property type="evidence" value="ECO:0007669"/>
    <property type="project" value="UniProtKB-KW"/>
</dbReference>
<dbReference type="AlphaFoldDB" id="A0A8J3G4N2"/>
<dbReference type="Gene3D" id="1.10.10.10">
    <property type="entry name" value="Winged helix-like DNA-binding domain superfamily/Winged helix DNA-binding domain"/>
    <property type="match status" value="1"/>
</dbReference>
<reference evidence="8" key="1">
    <citation type="journal article" date="2014" name="Int. J. Syst. Evol. Microbiol.">
        <title>Complete genome sequence of Corynebacterium casei LMG S-19264T (=DSM 44701T), isolated from a smear-ripened cheese.</title>
        <authorList>
            <consortium name="US DOE Joint Genome Institute (JGI-PGF)"/>
            <person name="Walter F."/>
            <person name="Albersmeier A."/>
            <person name="Kalinowski J."/>
            <person name="Ruckert C."/>
        </authorList>
    </citation>
    <scope>NUCLEOTIDE SEQUENCE</scope>
    <source>
        <strain evidence="8">KCTC 23224</strain>
    </source>
</reference>
<evidence type="ECO:0000256" key="5">
    <source>
        <dbReference type="ARBA" id="ARBA00023163"/>
    </source>
</evidence>
<dbReference type="InterPro" id="IPR014284">
    <property type="entry name" value="RNA_pol_sigma-70_dom"/>
</dbReference>
<organism evidence="8 9">
    <name type="scientific">Mongoliitalea lutea</name>
    <dbReference type="NCBI Taxonomy" id="849756"/>
    <lineage>
        <taxon>Bacteria</taxon>
        <taxon>Pseudomonadati</taxon>
        <taxon>Bacteroidota</taxon>
        <taxon>Cytophagia</taxon>
        <taxon>Cytophagales</taxon>
        <taxon>Cyclobacteriaceae</taxon>
        <taxon>Mongoliitalea</taxon>
    </lineage>
</organism>
<dbReference type="Pfam" id="PF08281">
    <property type="entry name" value="Sigma70_r4_2"/>
    <property type="match status" value="1"/>
</dbReference>
<dbReference type="InterPro" id="IPR013249">
    <property type="entry name" value="RNA_pol_sigma70_r4_t2"/>
</dbReference>
<dbReference type="PANTHER" id="PTHR43133:SF8">
    <property type="entry name" value="RNA POLYMERASE SIGMA FACTOR HI_1459-RELATED"/>
    <property type="match status" value="1"/>
</dbReference>
<keyword evidence="3" id="KW-0731">Sigma factor</keyword>
<dbReference type="Gene3D" id="1.10.1740.10">
    <property type="match status" value="1"/>
</dbReference>
<evidence type="ECO:0000259" key="7">
    <source>
        <dbReference type="Pfam" id="PF08281"/>
    </source>
</evidence>
<feature type="domain" description="RNA polymerase sigma-70 region 2" evidence="6">
    <location>
        <begin position="2"/>
        <end position="55"/>
    </location>
</feature>
<dbReference type="InterPro" id="IPR013324">
    <property type="entry name" value="RNA_pol_sigma_r3/r4-like"/>
</dbReference>
<accession>A0A8J3G4N2</accession>
<comment type="caution">
    <text evidence="8">The sequence shown here is derived from an EMBL/GenBank/DDBJ whole genome shotgun (WGS) entry which is preliminary data.</text>
</comment>
<proteinExistence type="inferred from homology"/>
<keyword evidence="8" id="KW-0240">DNA-directed RNA polymerase</keyword>
<keyword evidence="4" id="KW-0238">DNA-binding</keyword>
<dbReference type="GO" id="GO:0006352">
    <property type="term" value="P:DNA-templated transcription initiation"/>
    <property type="evidence" value="ECO:0007669"/>
    <property type="project" value="InterPro"/>
</dbReference>
<dbReference type="InterPro" id="IPR007627">
    <property type="entry name" value="RNA_pol_sigma70_r2"/>
</dbReference>
<feature type="domain" description="RNA polymerase sigma factor 70 region 4 type 2" evidence="7">
    <location>
        <begin position="80"/>
        <end position="129"/>
    </location>
</feature>
<comment type="similarity">
    <text evidence="1">Belongs to the sigma-70 factor family. ECF subfamily.</text>
</comment>
<sequence>MGYVNDTELVKDLAQETFVIVWNKLSEFRNESTIDTWIYRITSNTCLRQIEQQKRFPRDELPTDLVIENEPDVESKTTFLYKCIAELHEIDRLIISLELENVKQEEIASILGLSKTNVRVKIHRIKEKLMEKFKKYHE</sequence>
<dbReference type="NCBIfam" id="TIGR02937">
    <property type="entry name" value="sigma70-ECF"/>
    <property type="match status" value="1"/>
</dbReference>
<dbReference type="InterPro" id="IPR036388">
    <property type="entry name" value="WH-like_DNA-bd_sf"/>
</dbReference>
<gene>
    <name evidence="8" type="ORF">GCM10008106_11580</name>
</gene>
<dbReference type="Proteomes" id="UP000642809">
    <property type="component" value="Unassembled WGS sequence"/>
</dbReference>
<evidence type="ECO:0000259" key="6">
    <source>
        <dbReference type="Pfam" id="PF04542"/>
    </source>
</evidence>
<evidence type="ECO:0000313" key="9">
    <source>
        <dbReference type="Proteomes" id="UP000642809"/>
    </source>
</evidence>
<dbReference type="SUPFAM" id="SSF88659">
    <property type="entry name" value="Sigma3 and sigma4 domains of RNA polymerase sigma factors"/>
    <property type="match status" value="1"/>
</dbReference>
<dbReference type="EMBL" id="BMYF01000005">
    <property type="protein sequence ID" value="GHB32281.1"/>
    <property type="molecule type" value="Genomic_DNA"/>
</dbReference>
<keyword evidence="2" id="KW-0805">Transcription regulation</keyword>
<dbReference type="Pfam" id="PF04542">
    <property type="entry name" value="Sigma70_r2"/>
    <property type="match status" value="1"/>
</dbReference>
<dbReference type="GO" id="GO:0003677">
    <property type="term" value="F:DNA binding"/>
    <property type="evidence" value="ECO:0007669"/>
    <property type="project" value="UniProtKB-KW"/>
</dbReference>
<dbReference type="SUPFAM" id="SSF88946">
    <property type="entry name" value="Sigma2 domain of RNA polymerase sigma factors"/>
    <property type="match status" value="1"/>
</dbReference>
<reference evidence="8" key="2">
    <citation type="submission" date="2020-09" db="EMBL/GenBank/DDBJ databases">
        <authorList>
            <person name="Sun Q."/>
            <person name="Kim S."/>
        </authorList>
    </citation>
    <scope>NUCLEOTIDE SEQUENCE</scope>
    <source>
        <strain evidence="8">KCTC 23224</strain>
    </source>
</reference>